<feature type="compositionally biased region" description="Basic and acidic residues" evidence="1">
    <location>
        <begin position="1007"/>
        <end position="1019"/>
    </location>
</feature>
<evidence type="ECO:0000313" key="2">
    <source>
        <dbReference type="EMBL" id="GFN76135.1"/>
    </source>
</evidence>
<feature type="region of interest" description="Disordered" evidence="1">
    <location>
        <begin position="1140"/>
        <end position="1234"/>
    </location>
</feature>
<feature type="region of interest" description="Disordered" evidence="1">
    <location>
        <begin position="909"/>
        <end position="953"/>
    </location>
</feature>
<feature type="region of interest" description="Disordered" evidence="1">
    <location>
        <begin position="966"/>
        <end position="1095"/>
    </location>
</feature>
<feature type="compositionally biased region" description="Basic and acidic residues" evidence="1">
    <location>
        <begin position="129"/>
        <end position="146"/>
    </location>
</feature>
<feature type="compositionally biased region" description="Polar residues" evidence="1">
    <location>
        <begin position="977"/>
        <end position="1006"/>
    </location>
</feature>
<dbReference type="Proteomes" id="UP000735302">
    <property type="component" value="Unassembled WGS sequence"/>
</dbReference>
<feature type="compositionally biased region" description="Polar residues" evidence="1">
    <location>
        <begin position="45"/>
        <end position="60"/>
    </location>
</feature>
<feature type="compositionally biased region" description="Low complexity" evidence="1">
    <location>
        <begin position="408"/>
        <end position="448"/>
    </location>
</feature>
<feature type="region of interest" description="Disordered" evidence="1">
    <location>
        <begin position="20"/>
        <end position="234"/>
    </location>
</feature>
<feature type="region of interest" description="Disordered" evidence="1">
    <location>
        <begin position="278"/>
        <end position="310"/>
    </location>
</feature>
<feature type="compositionally biased region" description="Basic residues" evidence="1">
    <location>
        <begin position="394"/>
        <end position="404"/>
    </location>
</feature>
<organism evidence="2 3">
    <name type="scientific">Plakobranchus ocellatus</name>
    <dbReference type="NCBI Taxonomy" id="259542"/>
    <lineage>
        <taxon>Eukaryota</taxon>
        <taxon>Metazoa</taxon>
        <taxon>Spiralia</taxon>
        <taxon>Lophotrochozoa</taxon>
        <taxon>Mollusca</taxon>
        <taxon>Gastropoda</taxon>
        <taxon>Heterobranchia</taxon>
        <taxon>Euthyneura</taxon>
        <taxon>Panpulmonata</taxon>
        <taxon>Sacoglossa</taxon>
        <taxon>Placobranchoidea</taxon>
        <taxon>Plakobranchidae</taxon>
        <taxon>Plakobranchus</taxon>
    </lineage>
</organism>
<feature type="compositionally biased region" description="Polar residues" evidence="1">
    <location>
        <begin position="836"/>
        <end position="855"/>
    </location>
</feature>
<feature type="compositionally biased region" description="Basic residues" evidence="1">
    <location>
        <begin position="857"/>
        <end position="866"/>
    </location>
</feature>
<reference evidence="2 3" key="1">
    <citation type="journal article" date="2021" name="Elife">
        <title>Chloroplast acquisition without the gene transfer in kleptoplastic sea slugs, Plakobranchus ocellatus.</title>
        <authorList>
            <person name="Maeda T."/>
            <person name="Takahashi S."/>
            <person name="Yoshida T."/>
            <person name="Shimamura S."/>
            <person name="Takaki Y."/>
            <person name="Nagai Y."/>
            <person name="Toyoda A."/>
            <person name="Suzuki Y."/>
            <person name="Arimoto A."/>
            <person name="Ishii H."/>
            <person name="Satoh N."/>
            <person name="Nishiyama T."/>
            <person name="Hasebe M."/>
            <person name="Maruyama T."/>
            <person name="Minagawa J."/>
            <person name="Obokata J."/>
            <person name="Shigenobu S."/>
        </authorList>
    </citation>
    <scope>NUCLEOTIDE SEQUENCE [LARGE SCALE GENOMIC DNA]</scope>
</reference>
<feature type="compositionally biased region" description="Basic and acidic residues" evidence="1">
    <location>
        <begin position="29"/>
        <end position="39"/>
    </location>
</feature>
<feature type="region of interest" description="Disordered" evidence="1">
    <location>
        <begin position="333"/>
        <end position="688"/>
    </location>
</feature>
<feature type="compositionally biased region" description="Basic and acidic residues" evidence="1">
    <location>
        <begin position="525"/>
        <end position="601"/>
    </location>
</feature>
<sequence length="1234" mass="138121">MNGSTRPPDPELLGFLQTLVNEGNGSTQERTDSDKENEQARMQLELQQNSSNNLPGGETSSKAEDNSVWDDFYNEEDFQSKPNGSTPSVSSAAAEHKAADADYGRDRFESLERVEEEDEGDDDEGEDSPESREKPQADGRDSPEGAKKKKKRRLFTKVRRPTSAKNTPDLSAPTAAGGSHPDLSTGQGDRGGGVYLHTQQETMSETSGRGGRRLSRRKQVARPRCAGPEPEGDRLQQKYQELQMLMVRPLVEPGQYVQQTRQQLRRLEGLSRQHAQAALADSLLPPARGSATRNRQRKVSHDGQESGARTAFVELSENNTEEGYSTLRTVQVANHGVTRPRSAQHRKFRLSSAQATKGRPLSANQPRTVNGAHNSNVGDRVLDYVANSSNSRGGGRRQVGRKQARSGSNNNTNNTYMSNASNTNGNRNNNTSTNTDTESTNEISTSSSHRNEGGSDNGDNEEDENNQGKNQSRSNSSDSSRSRSGSGSRRGRRTRSSSGSPFRSPRHTETHLKHSNNPALRLWLRRKDKEFRQRRKEDKARQLAEKLDKQEEMRKRDSLFQDSEKKVKEWMTKKRKEANRQAREERRKLKEEEKERQEREAIQQQYNSPFKLSERPQSAPSGSVTHHGRKLFIPIVRPERPIAGGGSNNNAHENATNVAEVNGSPGDRDKEGSEGSEIEPKIPRPPLASKFVYRRPVSGRVRLMKLQQERKADAKRTEVEKMLHEKKLAEEKARKMRMSYDQWLLKKRSEDYAKRQEAAHQRALAKSDPELERIVPEVAKRRIENIKRGKRRVNTGDKTLNKEVNKSFGGGDFNSDGETNDEAPNTQAASYRLEVSGTSFKQRPSSAKASLNPRVSKSPRRPKSAHPRVQSVMDESDPPKNAFKLPFPSENGAPKHVLAKQDKLFAHHITHPESPPGATVHPQRTEDTVTEVLSPTEEHLSQTAEQTQPSGDVICDKKLHVDDNAEPKASFFVTEGNFEQTTNAPDENFNSSFQEPDTMSENNAQLETDKDKNDFKSEEQQVQSEANDESVRVKPAEQGSSQVTQDNDTDDMAEVEANKQPMEQPDIKVIKDEDGDGAHGDEYQEPLELDLGGSGDEKVELNYEEEMEDAQKMAAGDVVEDGNVAQTIEVAENTGLEVRASRHSNKRVSFQEETLVYEPPDLEDLPDDEDFFHGESNGGGEEGNADYLQSDDRTDDYNDDFNEDISGDDDDEDDEAEDERGNYSGDETPRDDEF</sequence>
<feature type="compositionally biased region" description="Basic and acidic residues" evidence="1">
    <location>
        <begin position="666"/>
        <end position="682"/>
    </location>
</feature>
<name>A0AAV3Y1B3_9GAST</name>
<feature type="region of interest" description="Disordered" evidence="1">
    <location>
        <begin position="786"/>
        <end position="894"/>
    </location>
</feature>
<feature type="compositionally biased region" description="Acidic residues" evidence="1">
    <location>
        <begin position="1160"/>
        <end position="1170"/>
    </location>
</feature>
<feature type="compositionally biased region" description="Acidic residues" evidence="1">
    <location>
        <begin position="114"/>
        <end position="128"/>
    </location>
</feature>
<keyword evidence="3" id="KW-1185">Reference proteome</keyword>
<feature type="compositionally biased region" description="Basic and acidic residues" evidence="1">
    <location>
        <begin position="94"/>
        <end position="113"/>
    </location>
</feature>
<feature type="compositionally biased region" description="Basic residues" evidence="1">
    <location>
        <begin position="147"/>
        <end position="162"/>
    </location>
</feature>
<evidence type="ECO:0008006" key="4">
    <source>
        <dbReference type="Google" id="ProtNLM"/>
    </source>
</evidence>
<feature type="compositionally biased region" description="Polar residues" evidence="1">
    <location>
        <begin position="648"/>
        <end position="659"/>
    </location>
</feature>
<comment type="caution">
    <text evidence="2">The sequence shown here is derived from an EMBL/GenBank/DDBJ whole genome shotgun (WGS) entry which is preliminary data.</text>
</comment>
<feature type="compositionally biased region" description="Polar residues" evidence="1">
    <location>
        <begin position="606"/>
        <end position="624"/>
    </location>
</feature>
<dbReference type="AlphaFoldDB" id="A0AAV3Y1B3"/>
<feature type="compositionally biased region" description="Basic residues" evidence="1">
    <location>
        <begin position="210"/>
        <end position="221"/>
    </location>
</feature>
<protein>
    <recommendedName>
        <fullName evidence="4">Coiled-coil domain-containing protein 181</fullName>
    </recommendedName>
</protein>
<evidence type="ECO:0000256" key="1">
    <source>
        <dbReference type="SAM" id="MobiDB-lite"/>
    </source>
</evidence>
<gene>
    <name evidence="2" type="ORF">PoB_000264100</name>
</gene>
<evidence type="ECO:0000313" key="3">
    <source>
        <dbReference type="Proteomes" id="UP000735302"/>
    </source>
</evidence>
<feature type="compositionally biased region" description="Polar residues" evidence="1">
    <location>
        <begin position="80"/>
        <end position="91"/>
    </location>
</feature>
<feature type="compositionally biased region" description="Acidic residues" evidence="1">
    <location>
        <begin position="1197"/>
        <end position="1218"/>
    </location>
</feature>
<feature type="compositionally biased region" description="Polar residues" evidence="1">
    <location>
        <begin position="197"/>
        <end position="206"/>
    </location>
</feature>
<feature type="compositionally biased region" description="Basic and acidic residues" evidence="1">
    <location>
        <begin position="1065"/>
        <end position="1082"/>
    </location>
</feature>
<proteinExistence type="predicted"/>
<accession>A0AAV3Y1B3</accession>
<feature type="compositionally biased region" description="Polar residues" evidence="1">
    <location>
        <begin position="941"/>
        <end position="950"/>
    </location>
</feature>
<feature type="compositionally biased region" description="Polar residues" evidence="1">
    <location>
        <begin position="362"/>
        <end position="377"/>
    </location>
</feature>
<feature type="compositionally biased region" description="Low complexity" evidence="1">
    <location>
        <begin position="472"/>
        <end position="487"/>
    </location>
</feature>
<dbReference type="EMBL" id="BLXT01000362">
    <property type="protein sequence ID" value="GFN76135.1"/>
    <property type="molecule type" value="Genomic_DNA"/>
</dbReference>